<dbReference type="PROSITE" id="PS01173">
    <property type="entry name" value="LIPASE_GDXG_HIS"/>
    <property type="match status" value="1"/>
</dbReference>
<accession>A0AAW5Q4R4</accession>
<dbReference type="RefSeq" id="WP_061229029.1">
    <property type="nucleotide sequence ID" value="NZ_JAFFGT010000007.1"/>
</dbReference>
<evidence type="ECO:0000256" key="2">
    <source>
        <dbReference type="ARBA" id="ARBA00022801"/>
    </source>
</evidence>
<comment type="similarity">
    <text evidence="1">Belongs to the 'GDXG' lipolytic enzyme family.</text>
</comment>
<evidence type="ECO:0000313" key="5">
    <source>
        <dbReference type="EMBL" id="MCT2116578.1"/>
    </source>
</evidence>
<dbReference type="InterPro" id="IPR029058">
    <property type="entry name" value="AB_hydrolase_fold"/>
</dbReference>
<dbReference type="PANTHER" id="PTHR48081">
    <property type="entry name" value="AB HYDROLASE SUPERFAMILY PROTEIN C4A8.06C"/>
    <property type="match status" value="1"/>
</dbReference>
<feature type="active site" evidence="3">
    <location>
        <position position="254"/>
    </location>
</feature>
<dbReference type="GO" id="GO:0004806">
    <property type="term" value="F:triacylglycerol lipase activity"/>
    <property type="evidence" value="ECO:0007669"/>
    <property type="project" value="TreeGrafter"/>
</dbReference>
<dbReference type="Proteomes" id="UP001560293">
    <property type="component" value="Unassembled WGS sequence"/>
</dbReference>
<comment type="caution">
    <text evidence="5">The sequence shown here is derived from an EMBL/GenBank/DDBJ whole genome shotgun (WGS) entry which is preliminary data.</text>
</comment>
<dbReference type="InterPro" id="IPR002168">
    <property type="entry name" value="Lipase_GDXG_HIS_AS"/>
</dbReference>
<dbReference type="Proteomes" id="UP001206890">
    <property type="component" value="Unassembled WGS sequence"/>
</dbReference>
<dbReference type="Pfam" id="PF07859">
    <property type="entry name" value="Abhydrolase_3"/>
    <property type="match status" value="1"/>
</dbReference>
<evidence type="ECO:0000259" key="4">
    <source>
        <dbReference type="Pfam" id="PF07859"/>
    </source>
</evidence>
<dbReference type="PANTHER" id="PTHR48081:SF30">
    <property type="entry name" value="ACETYL-HYDROLASE LIPR-RELATED"/>
    <property type="match status" value="1"/>
</dbReference>
<dbReference type="InterPro" id="IPR050300">
    <property type="entry name" value="GDXG_lipolytic_enzyme"/>
</dbReference>
<evidence type="ECO:0000256" key="3">
    <source>
        <dbReference type="PROSITE-ProRule" id="PRU10038"/>
    </source>
</evidence>
<reference evidence="6" key="3">
    <citation type="submission" date="2024-07" db="EMBL/GenBank/DDBJ databases">
        <authorList>
            <person name="Wildschutte H."/>
        </authorList>
    </citation>
    <scope>NUCLEOTIDE SEQUENCE</scope>
    <source>
        <strain evidence="6">N60</strain>
    </source>
</reference>
<dbReference type="Gene3D" id="3.40.50.1820">
    <property type="entry name" value="alpha/beta hydrolase"/>
    <property type="match status" value="1"/>
</dbReference>
<name>A0AAW5Q4R4_9ACTN</name>
<dbReference type="InterPro" id="IPR033140">
    <property type="entry name" value="Lipase_GDXG_put_SER_AS"/>
</dbReference>
<dbReference type="EMBL" id="JALXTC010000006">
    <property type="protein sequence ID" value="MCT2116578.1"/>
    <property type="molecule type" value="Genomic_DNA"/>
</dbReference>
<evidence type="ECO:0000313" key="7">
    <source>
        <dbReference type="Proteomes" id="UP001206890"/>
    </source>
</evidence>
<evidence type="ECO:0000256" key="1">
    <source>
        <dbReference type="ARBA" id="ARBA00010515"/>
    </source>
</evidence>
<keyword evidence="2 5" id="KW-0378">Hydrolase</keyword>
<sequence length="430" mass="45173">MARRDGSAVGRAAPVRARFSADPADVLALAADPARWREWAGPIPIWWVHRHLGRVTVRARPDGGGELEWSLPARPTAGLPRPVLRAILSLLARRLVTEADRRIAVTRRPSLPARFQRAGLQLVVRPVLTIAPFDEKWIRALRAVATTASRATGARRRTRPAHGAPVPGLWIDGADDAPGLLVLHGGGYVAGSSDTHATMAKALARLAGATTYVPDYRLAPEHRYPAALDDAEAAFRHLAEHVGGAERVAIAGDSAGGGLALGLLDRLRGGGERPAALALISPWVDLTEPLGGERSGGALDPLMPPSIAADCRDAYAGDTPVDDPGISPARRPLDASAPAVAIVCGGDDFVVDDVRGFVDASTARGATVDLRVWPGMVHCFPVVAGTPEGASALAVLAGHIRTAVTATAVDADTVGPRDRGDYRVRETTDR</sequence>
<gene>
    <name evidence="6" type="ORF">AB6N35_00880</name>
    <name evidence="5" type="ORF">M3D93_02225</name>
</gene>
<evidence type="ECO:0000313" key="6">
    <source>
        <dbReference type="EMBL" id="MEX6462913.1"/>
    </source>
</evidence>
<proteinExistence type="inferred from homology"/>
<dbReference type="InterPro" id="IPR013094">
    <property type="entry name" value="AB_hydrolase_3"/>
</dbReference>
<keyword evidence="8" id="KW-1185">Reference proteome</keyword>
<reference evidence="5" key="1">
    <citation type="submission" date="2022-04" db="EMBL/GenBank/DDBJ databases">
        <title>Human microbiome associated bacterial genomes.</title>
        <authorList>
            <person name="Sandstrom S."/>
            <person name="Salamzade R."/>
            <person name="Kalan L.R."/>
        </authorList>
    </citation>
    <scope>NUCLEOTIDE SEQUENCE</scope>
    <source>
        <strain evidence="5">P3-SID1762</strain>
    </source>
</reference>
<dbReference type="SUPFAM" id="SSF53474">
    <property type="entry name" value="alpha/beta-Hydrolases"/>
    <property type="match status" value="1"/>
</dbReference>
<feature type="domain" description="Alpha/beta hydrolase fold-3" evidence="4">
    <location>
        <begin position="180"/>
        <end position="380"/>
    </location>
</feature>
<organism evidence="5 7">
    <name type="scientific">Dietzia cinnamea</name>
    <dbReference type="NCBI Taxonomy" id="321318"/>
    <lineage>
        <taxon>Bacteria</taxon>
        <taxon>Bacillati</taxon>
        <taxon>Actinomycetota</taxon>
        <taxon>Actinomycetes</taxon>
        <taxon>Mycobacteriales</taxon>
        <taxon>Dietziaceae</taxon>
        <taxon>Dietzia</taxon>
    </lineage>
</organism>
<protein>
    <submittedName>
        <fullName evidence="5 6">Alpha/beta hydrolase</fullName>
    </submittedName>
</protein>
<dbReference type="AlphaFoldDB" id="A0AAW5Q4R4"/>
<evidence type="ECO:0000313" key="8">
    <source>
        <dbReference type="Proteomes" id="UP001560293"/>
    </source>
</evidence>
<dbReference type="PROSITE" id="PS01174">
    <property type="entry name" value="LIPASE_GDXG_SER"/>
    <property type="match status" value="1"/>
</dbReference>
<dbReference type="EMBL" id="JBFTEZ010000002">
    <property type="protein sequence ID" value="MEX6462913.1"/>
    <property type="molecule type" value="Genomic_DNA"/>
</dbReference>
<reference evidence="8" key="2">
    <citation type="submission" date="2024-07" db="EMBL/GenBank/DDBJ databases">
        <title>Pseudomonas strain that inhibits Aeromonas fish pathogens.</title>
        <authorList>
            <person name="Wildschutte H."/>
        </authorList>
    </citation>
    <scope>NUCLEOTIDE SEQUENCE [LARGE SCALE GENOMIC DNA]</scope>
    <source>
        <strain evidence="8">n60</strain>
    </source>
</reference>